<keyword evidence="7" id="KW-0496">Mitochondrion</keyword>
<comment type="subcellular location">
    <subcellularLocation>
        <location evidence="1">Mitochondrion outer membrane</location>
        <topology evidence="1">Single-pass membrane protein</topology>
    </subcellularLocation>
</comment>
<evidence type="ECO:0000313" key="12">
    <source>
        <dbReference type="Proteomes" id="UP000095300"/>
    </source>
</evidence>
<evidence type="ECO:0000256" key="2">
    <source>
        <dbReference type="ARBA" id="ARBA00022448"/>
    </source>
</evidence>
<dbReference type="KEGG" id="scac:106089999"/>
<evidence type="ECO:0000256" key="8">
    <source>
        <dbReference type="ARBA" id="ARBA00023136"/>
    </source>
</evidence>
<dbReference type="AlphaFoldDB" id="A0A1I8PBM6"/>
<comment type="similarity">
    <text evidence="9">Belongs to the Tom5 family.</text>
</comment>
<gene>
    <name evidence="11" type="primary">106089999</name>
</gene>
<evidence type="ECO:0000256" key="7">
    <source>
        <dbReference type="ARBA" id="ARBA00023128"/>
    </source>
</evidence>
<organism evidence="11 12">
    <name type="scientific">Stomoxys calcitrans</name>
    <name type="common">Stable fly</name>
    <name type="synonym">Conops calcitrans</name>
    <dbReference type="NCBI Taxonomy" id="35570"/>
    <lineage>
        <taxon>Eukaryota</taxon>
        <taxon>Metazoa</taxon>
        <taxon>Ecdysozoa</taxon>
        <taxon>Arthropoda</taxon>
        <taxon>Hexapoda</taxon>
        <taxon>Insecta</taxon>
        <taxon>Pterygota</taxon>
        <taxon>Neoptera</taxon>
        <taxon>Endopterygota</taxon>
        <taxon>Diptera</taxon>
        <taxon>Brachycera</taxon>
        <taxon>Muscomorpha</taxon>
        <taxon>Muscoidea</taxon>
        <taxon>Muscidae</taxon>
        <taxon>Stomoxys</taxon>
    </lineage>
</organism>
<evidence type="ECO:0000256" key="3">
    <source>
        <dbReference type="ARBA" id="ARBA00022692"/>
    </source>
</evidence>
<evidence type="ECO:0000313" key="11">
    <source>
        <dbReference type="EnsemblMetazoa" id="SCAU006561-PA"/>
    </source>
</evidence>
<dbReference type="OrthoDB" id="7896801at2759"/>
<sequence>MFRMPPQIDPAEEKRRVQADVRNNFIMFSVICAAIRLAPYCIGKAMSNQA</sequence>
<dbReference type="GO" id="GO:0006626">
    <property type="term" value="P:protein targeting to mitochondrion"/>
    <property type="evidence" value="ECO:0007669"/>
    <property type="project" value="UniProtKB-ARBA"/>
</dbReference>
<evidence type="ECO:0000256" key="6">
    <source>
        <dbReference type="ARBA" id="ARBA00022989"/>
    </source>
</evidence>
<feature type="transmembrane region" description="Helical" evidence="10">
    <location>
        <begin position="25"/>
        <end position="43"/>
    </location>
</feature>
<dbReference type="EnsemblMetazoa" id="SCAU006561-RA">
    <property type="protein sequence ID" value="SCAU006561-PA"/>
    <property type="gene ID" value="SCAU006561"/>
</dbReference>
<accession>A0A1I8PBM6</accession>
<evidence type="ECO:0000256" key="5">
    <source>
        <dbReference type="ARBA" id="ARBA00022927"/>
    </source>
</evidence>
<evidence type="ECO:0000256" key="1">
    <source>
        <dbReference type="ARBA" id="ARBA00004572"/>
    </source>
</evidence>
<dbReference type="Pfam" id="PF10642">
    <property type="entry name" value="Tom5"/>
    <property type="match status" value="1"/>
</dbReference>
<keyword evidence="6 10" id="KW-1133">Transmembrane helix</keyword>
<evidence type="ECO:0000256" key="9">
    <source>
        <dbReference type="ARBA" id="ARBA00025716"/>
    </source>
</evidence>
<evidence type="ECO:0000256" key="10">
    <source>
        <dbReference type="SAM" id="Phobius"/>
    </source>
</evidence>
<keyword evidence="3 10" id="KW-0812">Transmembrane</keyword>
<dbReference type="GO" id="GO:0005741">
    <property type="term" value="C:mitochondrial outer membrane"/>
    <property type="evidence" value="ECO:0007669"/>
    <property type="project" value="UniProtKB-SubCell"/>
</dbReference>
<protein>
    <recommendedName>
        <fullName evidence="13">Mitochondrial import receptor subunit TOM5 homolog</fullName>
    </recommendedName>
</protein>
<keyword evidence="8 10" id="KW-0472">Membrane</keyword>
<name>A0A1I8PBM6_STOCA</name>
<proteinExistence type="inferred from homology"/>
<keyword evidence="5" id="KW-0653">Protein transport</keyword>
<dbReference type="VEuPathDB" id="VectorBase:SCAU006561"/>
<keyword evidence="2" id="KW-0813">Transport</keyword>
<dbReference type="Proteomes" id="UP000095300">
    <property type="component" value="Unassembled WGS sequence"/>
</dbReference>
<keyword evidence="12" id="KW-1185">Reference proteome</keyword>
<keyword evidence="4" id="KW-1000">Mitochondrion outer membrane</keyword>
<evidence type="ECO:0000256" key="4">
    <source>
        <dbReference type="ARBA" id="ARBA00022787"/>
    </source>
</evidence>
<evidence type="ECO:0008006" key="13">
    <source>
        <dbReference type="Google" id="ProtNLM"/>
    </source>
</evidence>
<dbReference type="GO" id="GO:0015031">
    <property type="term" value="P:protein transport"/>
    <property type="evidence" value="ECO:0007669"/>
    <property type="project" value="UniProtKB-KW"/>
</dbReference>
<dbReference type="InterPro" id="IPR019603">
    <property type="entry name" value="Tom5"/>
</dbReference>
<reference evidence="11" key="1">
    <citation type="submission" date="2020-05" db="UniProtKB">
        <authorList>
            <consortium name="EnsemblMetazoa"/>
        </authorList>
    </citation>
    <scope>IDENTIFICATION</scope>
    <source>
        <strain evidence="11">USDA</strain>
    </source>
</reference>